<keyword evidence="2" id="KW-1185">Reference proteome</keyword>
<organism evidence="1 2">
    <name type="scientific">Paraburkholderia metrosideri</name>
    <dbReference type="NCBI Taxonomy" id="580937"/>
    <lineage>
        <taxon>Bacteria</taxon>
        <taxon>Pseudomonadati</taxon>
        <taxon>Pseudomonadota</taxon>
        <taxon>Betaproteobacteria</taxon>
        <taxon>Burkholderiales</taxon>
        <taxon>Burkholderiaceae</taxon>
        <taxon>Paraburkholderia</taxon>
    </lineage>
</organism>
<dbReference type="Proteomes" id="UP001629432">
    <property type="component" value="Unassembled WGS sequence"/>
</dbReference>
<protein>
    <submittedName>
        <fullName evidence="1">Uncharacterized protein</fullName>
    </submittedName>
</protein>
<comment type="caution">
    <text evidence="1">The sequence shown here is derived from an EMBL/GenBank/DDBJ whole genome shotgun (WGS) entry which is preliminary data.</text>
</comment>
<name>A0ABW9DTY1_9BURK</name>
<dbReference type="RefSeq" id="WP_408337005.1">
    <property type="nucleotide sequence ID" value="NZ_JAQQCF010000012.1"/>
</dbReference>
<reference evidence="1 2" key="1">
    <citation type="journal article" date="2024" name="Chem. Sci.">
        <title>Discovery of megapolipeptins by genome mining of a Burkholderiales bacteria collection.</title>
        <authorList>
            <person name="Paulo B.S."/>
            <person name="Recchia M.J.J."/>
            <person name="Lee S."/>
            <person name="Fergusson C.H."/>
            <person name="Romanowski S.B."/>
            <person name="Hernandez A."/>
            <person name="Krull N."/>
            <person name="Liu D.Y."/>
            <person name="Cavanagh H."/>
            <person name="Bos A."/>
            <person name="Gray C.A."/>
            <person name="Murphy B.T."/>
            <person name="Linington R.G."/>
            <person name="Eustaquio A.S."/>
        </authorList>
    </citation>
    <scope>NUCLEOTIDE SEQUENCE [LARGE SCALE GENOMIC DNA]</scope>
    <source>
        <strain evidence="1 2">RL17-338-BIC-A</strain>
    </source>
</reference>
<accession>A0ABW9DTY1</accession>
<evidence type="ECO:0000313" key="2">
    <source>
        <dbReference type="Proteomes" id="UP001629432"/>
    </source>
</evidence>
<dbReference type="EMBL" id="JAQQCF010000012">
    <property type="protein sequence ID" value="MFM0638079.1"/>
    <property type="molecule type" value="Genomic_DNA"/>
</dbReference>
<proteinExistence type="predicted"/>
<gene>
    <name evidence="1" type="ORF">PQQ63_15360</name>
</gene>
<sequence length="152" mass="16082">MTNPVKQNAADLPNANTAFFQTDGRTLSPQWRAFFRTLAVITGSAGGGQNLSALFAQVQQIASELGLLEIETGELQKLGETDPSAALIGALIGRIAALETEAMAAVMPIPARHADSLPDPVSVAMHAPVALPEPVFPARRDSDDLRKLLENV</sequence>
<evidence type="ECO:0000313" key="1">
    <source>
        <dbReference type="EMBL" id="MFM0638079.1"/>
    </source>
</evidence>